<comment type="function">
    <text evidence="5">Bidirectionally degrades single-stranded DNA into large acid-insoluble oligonucleotides, which are then degraded further into small acid-soluble oligonucleotides.</text>
</comment>
<keyword evidence="7" id="KW-0175">Coiled coil</keyword>
<keyword evidence="2 5" id="KW-0540">Nuclease</keyword>
<dbReference type="PANTHER" id="PTHR30008:SF0">
    <property type="entry name" value="EXODEOXYRIBONUCLEASE 7 LARGE SUBUNIT"/>
    <property type="match status" value="1"/>
</dbReference>
<dbReference type="InterPro" id="IPR020579">
    <property type="entry name" value="Exonuc_VII_lsu_C"/>
</dbReference>
<evidence type="ECO:0000313" key="11">
    <source>
        <dbReference type="Proteomes" id="UP000197157"/>
    </source>
</evidence>
<comment type="subcellular location">
    <subcellularLocation>
        <location evidence="5 6">Cytoplasm</location>
    </subcellularLocation>
</comment>
<dbReference type="GO" id="GO:0006308">
    <property type="term" value="P:DNA catabolic process"/>
    <property type="evidence" value="ECO:0007669"/>
    <property type="project" value="UniProtKB-UniRule"/>
</dbReference>
<feature type="domain" description="OB-fold nucleic acid binding" evidence="9">
    <location>
        <begin position="10"/>
        <end position="103"/>
    </location>
</feature>
<reference evidence="10 11" key="1">
    <citation type="submission" date="2017-06" db="EMBL/GenBank/DDBJ databases">
        <title>Salmonella reference genomes for public health.</title>
        <authorList>
            <person name="Robertson J."/>
            <person name="Yoshida C."/>
            <person name="Gurnik S."/>
            <person name="Nash J."/>
        </authorList>
    </citation>
    <scope>NUCLEOTIDE SEQUENCE [LARGE SCALE GENOMIC DNA]</scope>
    <source>
        <strain evidence="10 11">S-1643</strain>
    </source>
</reference>
<keyword evidence="4 5" id="KW-0269">Exonuclease</keyword>
<accession>A0A2C9NWZ9</accession>
<keyword evidence="1 5" id="KW-0963">Cytoplasm</keyword>
<keyword evidence="3 5" id="KW-0378">Hydrolase</keyword>
<dbReference type="InterPro" id="IPR025824">
    <property type="entry name" value="OB-fold_nuc-bd_dom"/>
</dbReference>
<protein>
    <recommendedName>
        <fullName evidence="5">Exodeoxyribonuclease 7 large subunit</fullName>
        <ecNumber evidence="5">3.1.11.6</ecNumber>
    </recommendedName>
    <alternativeName>
        <fullName evidence="5">Exodeoxyribonuclease VII large subunit</fullName>
        <shortName evidence="5">Exonuclease VII large subunit</shortName>
    </alternativeName>
</protein>
<dbReference type="PANTHER" id="PTHR30008">
    <property type="entry name" value="EXODEOXYRIBONUCLEASE 7 LARGE SUBUNIT"/>
    <property type="match status" value="1"/>
</dbReference>
<dbReference type="InterPro" id="IPR003753">
    <property type="entry name" value="Exonuc_VII_L"/>
</dbReference>
<evidence type="ECO:0000256" key="2">
    <source>
        <dbReference type="ARBA" id="ARBA00022722"/>
    </source>
</evidence>
<dbReference type="NCBIfam" id="TIGR00237">
    <property type="entry name" value="xseA"/>
    <property type="match status" value="1"/>
</dbReference>
<evidence type="ECO:0000256" key="7">
    <source>
        <dbReference type="SAM" id="Coils"/>
    </source>
</evidence>
<comment type="similarity">
    <text evidence="5 6">Belongs to the XseA family.</text>
</comment>
<proteinExistence type="inferred from homology"/>
<dbReference type="Pfam" id="PF02601">
    <property type="entry name" value="Exonuc_VII_L"/>
    <property type="match status" value="1"/>
</dbReference>
<evidence type="ECO:0000256" key="3">
    <source>
        <dbReference type="ARBA" id="ARBA00022801"/>
    </source>
</evidence>
<evidence type="ECO:0000313" key="10">
    <source>
        <dbReference type="EMBL" id="ASG15640.1"/>
    </source>
</evidence>
<sequence length="456" mass="51615">MLSSQTSSIFTVSRLNQTVRLLLEHEMGQVWISGEISNFTQPASGHWYFTLKDDTAQVRCAMFRNSNRRVTFRPQHGQQVLVRANITLYEPRGDYQIIAESMQPAGEGLLQQKYEQLKAKLQAEGLFDQQHKQPLPSPAHCVGVITSKTGAALHDILHVLKRRDPSLPVIIYPTAVQGDDAPGQIVRAIELANARGECDVLIVGRGGGSLEDLWSFNDERVARAIFASRIPVVSAVGHETDVTIADFVADLRAPTPSAAAEIISRNQQELLRQLQNGQQRLEMAMDYFIANRNRRFTQLHHRLQQQHPQLRLARQQTALERLRQRMNFALDNQVKRAAQRQQRAMQRLNQQNPQPRILRAQTRVQQLEYRLAQNLRARLSTTRERFGNAVTHLEAVSPLSTLARGYSVTTTSDGKILKQVRQTTVGESLTTRLKDGWVVSQIQTVTPLKKGRQRKA</sequence>
<dbReference type="GO" id="GO:0003676">
    <property type="term" value="F:nucleic acid binding"/>
    <property type="evidence" value="ECO:0007669"/>
    <property type="project" value="InterPro"/>
</dbReference>
<dbReference type="GO" id="GO:0005737">
    <property type="term" value="C:cytoplasm"/>
    <property type="evidence" value="ECO:0007669"/>
    <property type="project" value="UniProtKB-SubCell"/>
</dbReference>
<dbReference type="Proteomes" id="UP000197157">
    <property type="component" value="Chromosome"/>
</dbReference>
<organism evidence="10 11">
    <name type="scientific">Salmonella enterica subsp. enterica serovar Macclesfield str. S-1643</name>
    <dbReference type="NCBI Taxonomy" id="1242107"/>
    <lineage>
        <taxon>Bacteria</taxon>
        <taxon>Pseudomonadati</taxon>
        <taxon>Pseudomonadota</taxon>
        <taxon>Gammaproteobacteria</taxon>
        <taxon>Enterobacterales</taxon>
        <taxon>Enterobacteriaceae</taxon>
        <taxon>Salmonella</taxon>
    </lineage>
</organism>
<feature type="coiled-coil region" evidence="7">
    <location>
        <begin position="312"/>
        <end position="351"/>
    </location>
</feature>
<comment type="subunit">
    <text evidence="5">Heterooligomer composed of large and small subunits.</text>
</comment>
<dbReference type="CDD" id="cd04489">
    <property type="entry name" value="ExoVII_LU_OBF"/>
    <property type="match status" value="1"/>
</dbReference>
<dbReference type="GO" id="GO:0008855">
    <property type="term" value="F:exodeoxyribonuclease VII activity"/>
    <property type="evidence" value="ECO:0007669"/>
    <property type="project" value="UniProtKB-UniRule"/>
</dbReference>
<name>A0A2C9NWZ9_SALET</name>
<dbReference type="HAMAP" id="MF_00378">
    <property type="entry name" value="Exonuc_7_L"/>
    <property type="match status" value="1"/>
</dbReference>
<evidence type="ECO:0000256" key="5">
    <source>
        <dbReference type="HAMAP-Rule" id="MF_00378"/>
    </source>
</evidence>
<comment type="catalytic activity">
    <reaction evidence="5 6">
        <text>Exonucleolytic cleavage in either 5'- to 3'- or 3'- to 5'-direction to yield nucleoside 5'-phosphates.</text>
        <dbReference type="EC" id="3.1.11.6"/>
    </reaction>
</comment>
<evidence type="ECO:0000256" key="1">
    <source>
        <dbReference type="ARBA" id="ARBA00022490"/>
    </source>
</evidence>
<dbReference type="RefSeq" id="WP_080245795.1">
    <property type="nucleotide sequence ID" value="NZ_CP022117.1"/>
</dbReference>
<dbReference type="AlphaFoldDB" id="A0A2C9NWZ9"/>
<feature type="domain" description="Exonuclease VII large subunit C-terminal" evidence="8">
    <location>
        <begin position="126"/>
        <end position="439"/>
    </location>
</feature>
<evidence type="ECO:0000259" key="9">
    <source>
        <dbReference type="Pfam" id="PF13742"/>
    </source>
</evidence>
<evidence type="ECO:0000256" key="4">
    <source>
        <dbReference type="ARBA" id="ARBA00022839"/>
    </source>
</evidence>
<dbReference type="EMBL" id="CP022117">
    <property type="protein sequence ID" value="ASG15640.1"/>
    <property type="molecule type" value="Genomic_DNA"/>
</dbReference>
<evidence type="ECO:0000259" key="8">
    <source>
        <dbReference type="Pfam" id="PF02601"/>
    </source>
</evidence>
<evidence type="ECO:0000256" key="6">
    <source>
        <dbReference type="RuleBase" id="RU004355"/>
    </source>
</evidence>
<dbReference type="GO" id="GO:0009318">
    <property type="term" value="C:exodeoxyribonuclease VII complex"/>
    <property type="evidence" value="ECO:0007669"/>
    <property type="project" value="UniProtKB-UniRule"/>
</dbReference>
<gene>
    <name evidence="5" type="primary">xseA</name>
    <name evidence="10" type="ORF">LFZ25_06585</name>
</gene>
<dbReference type="Pfam" id="PF13742">
    <property type="entry name" value="tRNA_anti_2"/>
    <property type="match status" value="1"/>
</dbReference>
<dbReference type="EC" id="3.1.11.6" evidence="5"/>